<evidence type="ECO:0000256" key="6">
    <source>
        <dbReference type="SAM" id="SignalP"/>
    </source>
</evidence>
<keyword evidence="2 6" id="KW-0732">Signal</keyword>
<dbReference type="OrthoDB" id="6112160at2759"/>
<evidence type="ECO:0000256" key="2">
    <source>
        <dbReference type="ARBA" id="ARBA00022729"/>
    </source>
</evidence>
<evidence type="ECO:0000256" key="5">
    <source>
        <dbReference type="ARBA" id="ARBA00023180"/>
    </source>
</evidence>
<keyword evidence="4" id="KW-1015">Disulfide bond</keyword>
<keyword evidence="5" id="KW-0325">Glycoprotein</keyword>
<dbReference type="GO" id="GO:0005576">
    <property type="term" value="C:extracellular region"/>
    <property type="evidence" value="ECO:0007669"/>
    <property type="project" value="InterPro"/>
</dbReference>
<reference evidence="9" key="1">
    <citation type="submission" date="2025-08" db="UniProtKB">
        <authorList>
            <consortium name="RefSeq"/>
        </authorList>
    </citation>
    <scope>IDENTIFICATION</scope>
    <source>
        <tissue evidence="9">Whole sample</tissue>
    </source>
</reference>
<evidence type="ECO:0000256" key="4">
    <source>
        <dbReference type="ARBA" id="ARBA00023157"/>
    </source>
</evidence>
<evidence type="ECO:0000313" key="8">
    <source>
        <dbReference type="Proteomes" id="UP000694844"/>
    </source>
</evidence>
<dbReference type="PANTHER" id="PTHR23301:SF0">
    <property type="entry name" value="CHITIN-BINDING TYPE-2 DOMAIN-CONTAINING PROTEIN-RELATED"/>
    <property type="match status" value="1"/>
</dbReference>
<dbReference type="Gene3D" id="2.170.140.10">
    <property type="entry name" value="Chitin binding domain"/>
    <property type="match status" value="3"/>
</dbReference>
<gene>
    <name evidence="9" type="primary">LOC111106232</name>
</gene>
<dbReference type="Proteomes" id="UP000694844">
    <property type="component" value="Chromosome 8"/>
</dbReference>
<organism evidence="8 9">
    <name type="scientific">Crassostrea virginica</name>
    <name type="common">Eastern oyster</name>
    <dbReference type="NCBI Taxonomy" id="6565"/>
    <lineage>
        <taxon>Eukaryota</taxon>
        <taxon>Metazoa</taxon>
        <taxon>Spiralia</taxon>
        <taxon>Lophotrochozoa</taxon>
        <taxon>Mollusca</taxon>
        <taxon>Bivalvia</taxon>
        <taxon>Autobranchia</taxon>
        <taxon>Pteriomorphia</taxon>
        <taxon>Ostreida</taxon>
        <taxon>Ostreoidea</taxon>
        <taxon>Ostreidae</taxon>
        <taxon>Crassostrea</taxon>
    </lineage>
</organism>
<dbReference type="InterPro" id="IPR051940">
    <property type="entry name" value="Chitin_bind-dev_reg"/>
</dbReference>
<dbReference type="RefSeq" id="XP_022296527.1">
    <property type="nucleotide sequence ID" value="XM_022440819.1"/>
</dbReference>
<feature type="signal peptide" evidence="6">
    <location>
        <begin position="1"/>
        <end position="17"/>
    </location>
</feature>
<keyword evidence="8" id="KW-1185">Reference proteome</keyword>
<dbReference type="InterPro" id="IPR036508">
    <property type="entry name" value="Chitin-bd_dom_sf"/>
</dbReference>
<dbReference type="PROSITE" id="PS50940">
    <property type="entry name" value="CHIT_BIND_II"/>
    <property type="match status" value="1"/>
</dbReference>
<dbReference type="Pfam" id="PF01607">
    <property type="entry name" value="CBM_14"/>
    <property type="match status" value="2"/>
</dbReference>
<dbReference type="SMART" id="SM00494">
    <property type="entry name" value="ChtBD2"/>
    <property type="match status" value="3"/>
</dbReference>
<dbReference type="SUPFAM" id="SSF57625">
    <property type="entry name" value="Invertebrate chitin-binding proteins"/>
    <property type="match status" value="3"/>
</dbReference>
<evidence type="ECO:0000259" key="7">
    <source>
        <dbReference type="PROSITE" id="PS50940"/>
    </source>
</evidence>
<dbReference type="PANTHER" id="PTHR23301">
    <property type="entry name" value="CHITIN BINDING PERITROPHIN-A"/>
    <property type="match status" value="1"/>
</dbReference>
<keyword evidence="3" id="KW-0677">Repeat</keyword>
<evidence type="ECO:0000256" key="1">
    <source>
        <dbReference type="ARBA" id="ARBA00022669"/>
    </source>
</evidence>
<dbReference type="GeneID" id="111106232"/>
<evidence type="ECO:0000313" key="9">
    <source>
        <dbReference type="RefSeq" id="XP_022296527.1"/>
    </source>
</evidence>
<feature type="chain" id="PRO_5034071568" evidence="6">
    <location>
        <begin position="18"/>
        <end position="274"/>
    </location>
</feature>
<name>A0A8B8AZD8_CRAVI</name>
<dbReference type="GO" id="GO:0008061">
    <property type="term" value="F:chitin binding"/>
    <property type="evidence" value="ECO:0007669"/>
    <property type="project" value="UniProtKB-KW"/>
</dbReference>
<dbReference type="KEGG" id="cvn:111106232"/>
<proteinExistence type="predicted"/>
<sequence length="274" mass="28881">MFPALTLAVVCFGLVSAGPASRVKRQLNCPDAFTNVPNPCVNNAEGRIYYPHPSDATKFIQCDLLGRMYIIQCPQGLTYKPTTSSCTSASGTVIPTTVKPPTTRAPIVIPVVTSRPTTSNPCSSTNLQQGNIYFAYAFDKYRFIECDLLGNANILSCPSGLVWEQSRLSCVYDIGTDNVVPNPGGTGTGTGTGSGTGTGGAVDINTVCAKTGSSLTTDDLFHPYPGDKSKFIQCDLWGQASVVDCPTNLNWNDVAKTCAAPYIVNGLPASSLTG</sequence>
<dbReference type="AlphaFoldDB" id="A0A8B8AZD8"/>
<keyword evidence="1" id="KW-0147">Chitin-binding</keyword>
<feature type="domain" description="Chitin-binding type-2" evidence="7">
    <location>
        <begin position="37"/>
        <end position="86"/>
    </location>
</feature>
<protein>
    <submittedName>
        <fullName evidence="9">Uncharacterized protein LOC111106232</fullName>
    </submittedName>
</protein>
<evidence type="ECO:0000256" key="3">
    <source>
        <dbReference type="ARBA" id="ARBA00022737"/>
    </source>
</evidence>
<dbReference type="InterPro" id="IPR002557">
    <property type="entry name" value="Chitin-bd_dom"/>
</dbReference>
<accession>A0A8B8AZD8</accession>